<evidence type="ECO:0000313" key="1">
    <source>
        <dbReference type="EMBL" id="KAH0883536.1"/>
    </source>
</evidence>
<sequence length="40" mass="5202">MVEEQILMHKLYEQWFTLRQKRRKILRMCWNKKKQLKLLL</sequence>
<reference evidence="1 2" key="1">
    <citation type="submission" date="2021-05" db="EMBL/GenBank/DDBJ databases">
        <title>Genome Assembly of Synthetic Allotetraploid Brassica napus Reveals Homoeologous Exchanges between Subgenomes.</title>
        <authorList>
            <person name="Davis J.T."/>
        </authorList>
    </citation>
    <scope>NUCLEOTIDE SEQUENCE [LARGE SCALE GENOMIC DNA]</scope>
    <source>
        <strain evidence="2">cv. Da-Ae</strain>
        <tissue evidence="1">Seedling</tissue>
    </source>
</reference>
<keyword evidence="2" id="KW-1185">Reference proteome</keyword>
<accession>A0ABQ7ZU85</accession>
<evidence type="ECO:0000313" key="2">
    <source>
        <dbReference type="Proteomes" id="UP000824890"/>
    </source>
</evidence>
<proteinExistence type="predicted"/>
<comment type="caution">
    <text evidence="1">The sequence shown here is derived from an EMBL/GenBank/DDBJ whole genome shotgun (WGS) entry which is preliminary data.</text>
</comment>
<dbReference type="Proteomes" id="UP000824890">
    <property type="component" value="Unassembled WGS sequence"/>
</dbReference>
<name>A0ABQ7ZU85_BRANA</name>
<gene>
    <name evidence="1" type="ORF">HID58_059632</name>
</gene>
<dbReference type="EMBL" id="JAGKQM010000014">
    <property type="protein sequence ID" value="KAH0883536.1"/>
    <property type="molecule type" value="Genomic_DNA"/>
</dbReference>
<organism evidence="1 2">
    <name type="scientific">Brassica napus</name>
    <name type="common">Rape</name>
    <dbReference type="NCBI Taxonomy" id="3708"/>
    <lineage>
        <taxon>Eukaryota</taxon>
        <taxon>Viridiplantae</taxon>
        <taxon>Streptophyta</taxon>
        <taxon>Embryophyta</taxon>
        <taxon>Tracheophyta</taxon>
        <taxon>Spermatophyta</taxon>
        <taxon>Magnoliopsida</taxon>
        <taxon>eudicotyledons</taxon>
        <taxon>Gunneridae</taxon>
        <taxon>Pentapetalae</taxon>
        <taxon>rosids</taxon>
        <taxon>malvids</taxon>
        <taxon>Brassicales</taxon>
        <taxon>Brassicaceae</taxon>
        <taxon>Brassiceae</taxon>
        <taxon>Brassica</taxon>
    </lineage>
</organism>
<protein>
    <submittedName>
        <fullName evidence="1">Uncharacterized protein</fullName>
    </submittedName>
</protein>